<evidence type="ECO:0000259" key="4">
    <source>
        <dbReference type="Pfam" id="PF22725"/>
    </source>
</evidence>
<dbReference type="InterPro" id="IPR036291">
    <property type="entry name" value="NAD(P)-bd_dom_sf"/>
</dbReference>
<evidence type="ECO:0000313" key="5">
    <source>
        <dbReference type="EMBL" id="KRK45564.1"/>
    </source>
</evidence>
<dbReference type="SUPFAM" id="SSF51735">
    <property type="entry name" value="NAD(P)-binding Rossmann-fold domains"/>
    <property type="match status" value="1"/>
</dbReference>
<accession>A0A0R1HGL4</accession>
<dbReference type="GO" id="GO:0000166">
    <property type="term" value="F:nucleotide binding"/>
    <property type="evidence" value="ECO:0007669"/>
    <property type="project" value="InterPro"/>
</dbReference>
<dbReference type="GO" id="GO:0016491">
    <property type="term" value="F:oxidoreductase activity"/>
    <property type="evidence" value="ECO:0007669"/>
    <property type="project" value="UniProtKB-KW"/>
</dbReference>
<proteinExistence type="inferred from homology"/>
<gene>
    <name evidence="5" type="ORF">FC66_GL001380</name>
</gene>
<protein>
    <submittedName>
        <fullName evidence="5">Oxidoreductase</fullName>
    </submittedName>
</protein>
<evidence type="ECO:0000313" key="6">
    <source>
        <dbReference type="Proteomes" id="UP000051450"/>
    </source>
</evidence>
<dbReference type="OrthoDB" id="9815825at2"/>
<dbReference type="InterPro" id="IPR050984">
    <property type="entry name" value="Gfo/Idh/MocA_domain"/>
</dbReference>
<evidence type="ECO:0000256" key="2">
    <source>
        <dbReference type="ARBA" id="ARBA00023002"/>
    </source>
</evidence>
<organism evidence="5 6">
    <name type="scientific">Dellaglioa algida DSM 15638</name>
    <dbReference type="NCBI Taxonomy" id="1423719"/>
    <lineage>
        <taxon>Bacteria</taxon>
        <taxon>Bacillati</taxon>
        <taxon>Bacillota</taxon>
        <taxon>Bacilli</taxon>
        <taxon>Lactobacillales</taxon>
        <taxon>Lactobacillaceae</taxon>
        <taxon>Dellaglioa</taxon>
    </lineage>
</organism>
<reference evidence="5 6" key="1">
    <citation type="journal article" date="2015" name="Genome Announc.">
        <title>Expanding the biotechnology potential of lactobacilli through comparative genomics of 213 strains and associated genera.</title>
        <authorList>
            <person name="Sun Z."/>
            <person name="Harris H.M."/>
            <person name="McCann A."/>
            <person name="Guo C."/>
            <person name="Argimon S."/>
            <person name="Zhang W."/>
            <person name="Yang X."/>
            <person name="Jeffery I.B."/>
            <person name="Cooney J.C."/>
            <person name="Kagawa T.F."/>
            <person name="Liu W."/>
            <person name="Song Y."/>
            <person name="Salvetti E."/>
            <person name="Wrobel A."/>
            <person name="Rasinkangas P."/>
            <person name="Parkhill J."/>
            <person name="Rea M.C."/>
            <person name="O'Sullivan O."/>
            <person name="Ritari J."/>
            <person name="Douillard F.P."/>
            <person name="Paul Ross R."/>
            <person name="Yang R."/>
            <person name="Briner A.E."/>
            <person name="Felis G.E."/>
            <person name="de Vos W.M."/>
            <person name="Barrangou R."/>
            <person name="Klaenhammer T.R."/>
            <person name="Caufield P.W."/>
            <person name="Cui Y."/>
            <person name="Zhang H."/>
            <person name="O'Toole P.W."/>
        </authorList>
    </citation>
    <scope>NUCLEOTIDE SEQUENCE [LARGE SCALE GENOMIC DNA]</scope>
    <source>
        <strain evidence="5 6">DSM 15638</strain>
    </source>
</reference>
<dbReference type="InterPro" id="IPR000683">
    <property type="entry name" value="Gfo/Idh/MocA-like_OxRdtase_N"/>
</dbReference>
<dbReference type="Proteomes" id="UP000051450">
    <property type="component" value="Unassembled WGS sequence"/>
</dbReference>
<dbReference type="InterPro" id="IPR055170">
    <property type="entry name" value="GFO_IDH_MocA-like_dom"/>
</dbReference>
<evidence type="ECO:0000259" key="3">
    <source>
        <dbReference type="Pfam" id="PF01408"/>
    </source>
</evidence>
<dbReference type="EMBL" id="AZDI01000007">
    <property type="protein sequence ID" value="KRK45564.1"/>
    <property type="molecule type" value="Genomic_DNA"/>
</dbReference>
<dbReference type="AlphaFoldDB" id="A0A0R1HGL4"/>
<comment type="similarity">
    <text evidence="1">Belongs to the Gfo/Idh/MocA family.</text>
</comment>
<name>A0A0R1HGL4_9LACO</name>
<dbReference type="Pfam" id="PF22725">
    <property type="entry name" value="GFO_IDH_MocA_C3"/>
    <property type="match status" value="1"/>
</dbReference>
<feature type="domain" description="GFO/IDH/MocA-like oxidoreductase" evidence="4">
    <location>
        <begin position="131"/>
        <end position="236"/>
    </location>
</feature>
<sequence>MTKNLNWGIIGLGNIAHSFATYFDQPFGDIYAAGSRDLEKAQTFANEFNIPHAYGSYEDLLADKKIDIVYIATPHNYHIETILAALNAGKHVLSEKAITMTSAELKQATDLAEEKGLILQEAMTVYHMPLYQKIIEIAEENKLGKLKMVQASFGSFKEPDPTNRFFNPNLAGGALLDIGVYALSFVRQFMTATPEITGSAMNLFESGVDESETISLRNANDEMANVSLTFRAKMPKMGIVAYEGGYFTVYDYPRANKATLVFTDGSVKEIIAGHSKQAMNYEIKDVQDMVSGELDPKPFLEKTVDVMSIMTQAREQWNYKYPFEK</sequence>
<dbReference type="Gene3D" id="3.30.360.10">
    <property type="entry name" value="Dihydrodipicolinate Reductase, domain 2"/>
    <property type="match status" value="1"/>
</dbReference>
<evidence type="ECO:0000256" key="1">
    <source>
        <dbReference type="ARBA" id="ARBA00010928"/>
    </source>
</evidence>
<comment type="caution">
    <text evidence="5">The sequence shown here is derived from an EMBL/GenBank/DDBJ whole genome shotgun (WGS) entry which is preliminary data.</text>
</comment>
<dbReference type="SUPFAM" id="SSF55347">
    <property type="entry name" value="Glyceraldehyde-3-phosphate dehydrogenase-like, C-terminal domain"/>
    <property type="match status" value="1"/>
</dbReference>
<keyword evidence="2" id="KW-0560">Oxidoreductase</keyword>
<dbReference type="Pfam" id="PF01408">
    <property type="entry name" value="GFO_IDH_MocA"/>
    <property type="match status" value="1"/>
</dbReference>
<dbReference type="RefSeq" id="WP_057974434.1">
    <property type="nucleotide sequence ID" value="NZ_AZDI01000007.1"/>
</dbReference>
<keyword evidence="6" id="KW-1185">Reference proteome</keyword>
<dbReference type="Gene3D" id="3.40.50.720">
    <property type="entry name" value="NAD(P)-binding Rossmann-like Domain"/>
    <property type="match status" value="1"/>
</dbReference>
<dbReference type="PANTHER" id="PTHR22604:SF105">
    <property type="entry name" value="TRANS-1,2-DIHYDROBENZENE-1,2-DIOL DEHYDROGENASE"/>
    <property type="match status" value="1"/>
</dbReference>
<dbReference type="PANTHER" id="PTHR22604">
    <property type="entry name" value="OXIDOREDUCTASES"/>
    <property type="match status" value="1"/>
</dbReference>
<feature type="domain" description="Gfo/Idh/MocA-like oxidoreductase N-terminal" evidence="3">
    <location>
        <begin position="5"/>
        <end position="121"/>
    </location>
</feature>
<dbReference type="STRING" id="1423719.FC66_GL001380"/>
<dbReference type="PATRIC" id="fig|1423719.4.peg.1403"/>